<gene>
    <name evidence="1" type="ORF">L9W73_16720</name>
</gene>
<dbReference type="EMBL" id="JAKNAP010000106">
    <property type="protein sequence ID" value="MDE1358927.1"/>
    <property type="molecule type" value="Genomic_DNA"/>
</dbReference>
<accession>A0A9X4FHL3</accession>
<dbReference type="AlphaFoldDB" id="A0A9X4FHL3"/>
<reference evidence="1" key="1">
    <citation type="submission" date="2022-02" db="EMBL/GenBank/DDBJ databases">
        <title>Emergence and expansion in Europe of a Vibrio aestuarianus clonal complex pathogenic for oysters.</title>
        <authorList>
            <person name="Mesnil A."/>
            <person name="Travers M.-A."/>
        </authorList>
    </citation>
    <scope>NUCLEOTIDE SEQUENCE</scope>
    <source>
        <strain evidence="1">151-ITT-15-cp-1</strain>
    </source>
</reference>
<protein>
    <submittedName>
        <fullName evidence="1">DUF3800 domain-containing protein</fullName>
    </submittedName>
</protein>
<dbReference type="Pfam" id="PF12686">
    <property type="entry name" value="DUF3800"/>
    <property type="match status" value="1"/>
</dbReference>
<proteinExistence type="predicted"/>
<dbReference type="RefSeq" id="WP_274674257.1">
    <property type="nucleotide sequence ID" value="NZ_JAKNAP010000106.1"/>
</dbReference>
<name>A0A9X4FHL3_9VIBR</name>
<sequence>MKIYIDESGSFVNAPDVNSWNTVVAYAVPETETRKIRELLRLFKVRTGHKATDEIKLKNVDEAQYCDFLKDLNQLKGVAFCVATDSGCNTDKALAEHQTEQTKAVLKNKDKMIYESGKAGVQDYADKMAGISPQLYAQLYCQTALINIVINRAINYFAARFPRTLSKFCWRIDQKSTNKNDYERVFETLSPAFLQSQSIREPLIMIREFNYSAMSAFEYAEGEMPDYLEKAYGIPVQDGMNIGKVMRDDFQFVDSKDELGVQIADLLSAGFRKCLRGGFMANDRVAELLGTLLVHDLKLEYPVRLVGFTEHRVEDPTCIKALEIMKNKAQSILKS</sequence>
<evidence type="ECO:0000313" key="2">
    <source>
        <dbReference type="Proteomes" id="UP001140973"/>
    </source>
</evidence>
<evidence type="ECO:0000313" key="1">
    <source>
        <dbReference type="EMBL" id="MDE1358927.1"/>
    </source>
</evidence>
<comment type="caution">
    <text evidence="1">The sequence shown here is derived from an EMBL/GenBank/DDBJ whole genome shotgun (WGS) entry which is preliminary data.</text>
</comment>
<dbReference type="InterPro" id="IPR024524">
    <property type="entry name" value="DUF3800"/>
</dbReference>
<organism evidence="1 2">
    <name type="scientific">Vibrio aestuarianus</name>
    <dbReference type="NCBI Taxonomy" id="28171"/>
    <lineage>
        <taxon>Bacteria</taxon>
        <taxon>Pseudomonadati</taxon>
        <taxon>Pseudomonadota</taxon>
        <taxon>Gammaproteobacteria</taxon>
        <taxon>Vibrionales</taxon>
        <taxon>Vibrionaceae</taxon>
        <taxon>Vibrio</taxon>
    </lineage>
</organism>
<dbReference type="Proteomes" id="UP001140973">
    <property type="component" value="Unassembled WGS sequence"/>
</dbReference>